<name>A9AZU8_HERA2</name>
<reference evidence="1 2" key="1">
    <citation type="journal article" date="2011" name="Stand. Genomic Sci.">
        <title>Complete genome sequence of the filamentous gliding predatory bacterium Herpetosiphon aurantiacus type strain (114-95(T)).</title>
        <authorList>
            <person name="Kiss H."/>
            <person name="Nett M."/>
            <person name="Domin N."/>
            <person name="Martin K."/>
            <person name="Maresca J.A."/>
            <person name="Copeland A."/>
            <person name="Lapidus A."/>
            <person name="Lucas S."/>
            <person name="Berry K.W."/>
            <person name="Glavina Del Rio T."/>
            <person name="Dalin E."/>
            <person name="Tice H."/>
            <person name="Pitluck S."/>
            <person name="Richardson P."/>
            <person name="Bruce D."/>
            <person name="Goodwin L."/>
            <person name="Han C."/>
            <person name="Detter J.C."/>
            <person name="Schmutz J."/>
            <person name="Brettin T."/>
            <person name="Land M."/>
            <person name="Hauser L."/>
            <person name="Kyrpides N.C."/>
            <person name="Ivanova N."/>
            <person name="Goker M."/>
            <person name="Woyke T."/>
            <person name="Klenk H.P."/>
            <person name="Bryant D.A."/>
        </authorList>
    </citation>
    <scope>NUCLEOTIDE SEQUENCE [LARGE SCALE GENOMIC DNA]</scope>
    <source>
        <strain evidence="2">ATCC 23779 / DSM 785 / 114-95</strain>
    </source>
</reference>
<organism evidence="1 2">
    <name type="scientific">Herpetosiphon aurantiacus (strain ATCC 23779 / DSM 785 / 114-95)</name>
    <dbReference type="NCBI Taxonomy" id="316274"/>
    <lineage>
        <taxon>Bacteria</taxon>
        <taxon>Bacillati</taxon>
        <taxon>Chloroflexota</taxon>
        <taxon>Chloroflexia</taxon>
        <taxon>Herpetosiphonales</taxon>
        <taxon>Herpetosiphonaceae</taxon>
        <taxon>Herpetosiphon</taxon>
    </lineage>
</organism>
<accession>A9AZU8</accession>
<dbReference type="EMBL" id="CP000875">
    <property type="protein sequence ID" value="ABX07152.1"/>
    <property type="molecule type" value="Genomic_DNA"/>
</dbReference>
<keyword evidence="2" id="KW-1185">Reference proteome</keyword>
<protein>
    <submittedName>
        <fullName evidence="1">Uncharacterized protein</fullName>
    </submittedName>
</protein>
<evidence type="ECO:0000313" key="1">
    <source>
        <dbReference type="EMBL" id="ABX07152.1"/>
    </source>
</evidence>
<evidence type="ECO:0000313" key="2">
    <source>
        <dbReference type="Proteomes" id="UP000000787"/>
    </source>
</evidence>
<gene>
    <name evidence="1" type="ordered locus">Haur_4520</name>
</gene>
<dbReference type="KEGG" id="hau:Haur_4520"/>
<dbReference type="AlphaFoldDB" id="A9AZU8"/>
<proteinExistence type="predicted"/>
<dbReference type="HOGENOM" id="CLU_2012102_0_0_0"/>
<dbReference type="Proteomes" id="UP000000787">
    <property type="component" value="Chromosome"/>
</dbReference>
<sequence length="123" mass="14412">MQFSQQVFDYYLQYITAAWFGRNDLPPEDLSGYKAYVEELKLHLTKHHDEQIFKAALEESLTTDAVDYERYSGGTYPFEPEEVQAIMHYIYQTLWPEAELPAVAPPIKWLDLSVNQWFASKKA</sequence>
<dbReference type="STRING" id="316274.Haur_4520"/>
<dbReference type="BioCyc" id="HAUR316274:GHYA-4575-MONOMER"/>
<dbReference type="InParanoid" id="A9AZU8"/>